<evidence type="ECO:0000313" key="2">
    <source>
        <dbReference type="EMBL" id="ACO45180.1"/>
    </source>
</evidence>
<evidence type="ECO:0000256" key="1">
    <source>
        <dbReference type="SAM" id="Phobius"/>
    </source>
</evidence>
<dbReference type="OrthoDB" id="9832241at2"/>
<dbReference type="EMBL" id="CP001114">
    <property type="protein sequence ID" value="ACO45180.1"/>
    <property type="molecule type" value="Genomic_DNA"/>
</dbReference>
<evidence type="ECO:0000313" key="3">
    <source>
        <dbReference type="Proteomes" id="UP000002208"/>
    </source>
</evidence>
<keyword evidence="1" id="KW-0472">Membrane</keyword>
<keyword evidence="3" id="KW-1185">Reference proteome</keyword>
<feature type="transmembrane region" description="Helical" evidence="1">
    <location>
        <begin position="52"/>
        <end position="75"/>
    </location>
</feature>
<feature type="transmembrane region" description="Helical" evidence="1">
    <location>
        <begin position="96"/>
        <end position="124"/>
    </location>
</feature>
<feature type="transmembrane region" description="Helical" evidence="1">
    <location>
        <begin position="234"/>
        <end position="254"/>
    </location>
</feature>
<keyword evidence="1" id="KW-1133">Transmembrane helix</keyword>
<name>C1CZS8_DEIDV</name>
<dbReference type="RefSeq" id="WP_012692303.1">
    <property type="nucleotide sequence ID" value="NC_012526.1"/>
</dbReference>
<dbReference type="KEGG" id="ddr:Deide_03580"/>
<protein>
    <submittedName>
        <fullName evidence="2">Uncharacterized protein</fullName>
    </submittedName>
</protein>
<proteinExistence type="predicted"/>
<reference evidence="2 3" key="1">
    <citation type="journal article" date="2009" name="PLoS Genet.">
        <title>Alliance of proteomics and genomics to unravel the specificities of Sahara bacterium Deinococcus deserti.</title>
        <authorList>
            <person name="de Groot A."/>
            <person name="Dulermo R."/>
            <person name="Ortet P."/>
            <person name="Blanchard L."/>
            <person name="Guerin P."/>
            <person name="Fernandez B."/>
            <person name="Vacherie B."/>
            <person name="Dossat C."/>
            <person name="Jolivet E."/>
            <person name="Siguier P."/>
            <person name="Chandler M."/>
            <person name="Barakat M."/>
            <person name="Dedieu A."/>
            <person name="Barbe V."/>
            <person name="Heulin T."/>
            <person name="Sommer S."/>
            <person name="Achouak W."/>
            <person name="Armengaud J."/>
        </authorList>
    </citation>
    <scope>NUCLEOTIDE SEQUENCE [LARGE SCALE GENOMIC DNA]</scope>
    <source>
        <strain evidence="3">DSM 17065 / CIP 109153 / LMG 22923 / VCD115</strain>
    </source>
</reference>
<dbReference type="PaxDb" id="546414-Deide_03580"/>
<dbReference type="HOGENOM" id="CLU_1044780_0_0_0"/>
<dbReference type="AlphaFoldDB" id="C1CZS8"/>
<feature type="transmembrane region" description="Helical" evidence="1">
    <location>
        <begin position="144"/>
        <end position="173"/>
    </location>
</feature>
<accession>C1CZS8</accession>
<gene>
    <name evidence="2" type="ordered locus">Deide_03580</name>
</gene>
<keyword evidence="1" id="KW-0812">Transmembrane</keyword>
<dbReference type="Proteomes" id="UP000002208">
    <property type="component" value="Chromosome"/>
</dbReference>
<sequence length="266" mass="29064">MIWFEWTARRHTWITLFLVTVAVSLAYALTATPFDNMYGLADRNRDLNGVRVPFYSALHWNVLEFALMMFAAWFGATARENAAFLNLQPLSRVQIVGGRLLFGLQILAGLVLLSLLLQGLLMPLPATWMDRELLWSHLATDSLLIYLEAALVFGLATLLSAFVPVAVASLGALTPVLADVLLRSSSEGGGGLWTASSFYIYSASDLVAKGATPWPSFIQTVKPQQTSLTGETPFLVLMSAAAVGLVLMGALWAWKRRNAPGWTSQT</sequence>
<dbReference type="STRING" id="546414.Deide_03580"/>
<organism evidence="2 3">
    <name type="scientific">Deinococcus deserti (strain DSM 17065 / CIP 109153 / LMG 22923 / VCD115)</name>
    <dbReference type="NCBI Taxonomy" id="546414"/>
    <lineage>
        <taxon>Bacteria</taxon>
        <taxon>Thermotogati</taxon>
        <taxon>Deinococcota</taxon>
        <taxon>Deinococci</taxon>
        <taxon>Deinococcales</taxon>
        <taxon>Deinococcaceae</taxon>
        <taxon>Deinococcus</taxon>
    </lineage>
</organism>